<proteinExistence type="inferred from homology"/>
<keyword evidence="3" id="KW-0170">Cobalt</keyword>
<dbReference type="CDD" id="cd02070">
    <property type="entry name" value="corrinoid_protein_B12-BD"/>
    <property type="match status" value="1"/>
</dbReference>
<dbReference type="Gene3D" id="1.10.1240.10">
    <property type="entry name" value="Methionine synthase domain"/>
    <property type="match status" value="1"/>
</dbReference>
<dbReference type="Proteomes" id="UP000323521">
    <property type="component" value="Chromosome"/>
</dbReference>
<dbReference type="GO" id="GO:0046872">
    <property type="term" value="F:metal ion binding"/>
    <property type="evidence" value="ECO:0007669"/>
    <property type="project" value="UniProtKB-KW"/>
</dbReference>
<evidence type="ECO:0000259" key="5">
    <source>
        <dbReference type="PROSITE" id="PS51337"/>
    </source>
</evidence>
<evidence type="ECO:0000313" key="7">
    <source>
        <dbReference type="Proteomes" id="UP000323521"/>
    </source>
</evidence>
<evidence type="ECO:0000256" key="1">
    <source>
        <dbReference type="ARBA" id="ARBA00010854"/>
    </source>
</evidence>
<name>A0A3G1L194_FORW1</name>
<keyword evidence="7" id="KW-1185">Reference proteome</keyword>
<gene>
    <name evidence="6" type="ORF">DCMF_06245</name>
</gene>
<protein>
    <recommendedName>
        <fullName evidence="8">Cobalamin-binding protein</fullName>
    </recommendedName>
</protein>
<dbReference type="GO" id="GO:0005829">
    <property type="term" value="C:cytosol"/>
    <property type="evidence" value="ECO:0007669"/>
    <property type="project" value="TreeGrafter"/>
</dbReference>
<sequence>MENIFHKIALSVFSEDENEVTGLIEQALQLNINALDILNTALLPSTKKIFDKFREADFFVPDVILASRAIQAGLFVLKPYIKKSAKKTKTIVMGTVEGDIHDIGKNVVILFLQCHGFEVIDLGVDVTAEKFVASIKEYRPDVVAMSSLLTTTMQEMPNVIEALRKHNLRNSVKVLIGGGPVNQEFALSIGADLYAPNAQATLLALKKIR</sequence>
<dbReference type="Gene3D" id="3.40.50.280">
    <property type="entry name" value="Cobalamin-binding domain"/>
    <property type="match status" value="1"/>
</dbReference>
<dbReference type="PANTHER" id="PTHR45833:SF1">
    <property type="entry name" value="METHIONINE SYNTHASE"/>
    <property type="match status" value="1"/>
</dbReference>
<dbReference type="InterPro" id="IPR006158">
    <property type="entry name" value="Cobalamin-bd"/>
</dbReference>
<reference evidence="6 7" key="1">
    <citation type="submission" date="2016-10" db="EMBL/GenBank/DDBJ databases">
        <title>Complete Genome Sequence of Peptococcaceae strain DCMF.</title>
        <authorList>
            <person name="Edwards R.J."/>
            <person name="Holland S.I."/>
            <person name="Deshpande N.P."/>
            <person name="Wong Y.K."/>
            <person name="Ertan H."/>
            <person name="Manefield M."/>
            <person name="Russell T.L."/>
            <person name="Lee M.J."/>
        </authorList>
    </citation>
    <scope>NUCLEOTIDE SEQUENCE [LARGE SCALE GENOMIC DNA]</scope>
    <source>
        <strain evidence="6 7">DCMF</strain>
    </source>
</reference>
<evidence type="ECO:0008006" key="8">
    <source>
        <dbReference type="Google" id="ProtNLM"/>
    </source>
</evidence>
<dbReference type="KEGG" id="fwa:DCMF_06245"/>
<evidence type="ECO:0000259" key="4">
    <source>
        <dbReference type="PROSITE" id="PS51332"/>
    </source>
</evidence>
<dbReference type="Pfam" id="PF02310">
    <property type="entry name" value="B12-binding"/>
    <property type="match status" value="1"/>
</dbReference>
<comment type="similarity">
    <text evidence="1">Belongs to the methylamine corrinoid protein family.</text>
</comment>
<dbReference type="PANTHER" id="PTHR45833">
    <property type="entry name" value="METHIONINE SYNTHASE"/>
    <property type="match status" value="1"/>
</dbReference>
<dbReference type="PROSITE" id="PS51332">
    <property type="entry name" value="B12_BINDING"/>
    <property type="match status" value="1"/>
</dbReference>
<dbReference type="AlphaFoldDB" id="A0A3G1L194"/>
<feature type="domain" description="B12-binding" evidence="4">
    <location>
        <begin position="88"/>
        <end position="209"/>
    </location>
</feature>
<dbReference type="FunFam" id="3.40.50.280:FF:000003">
    <property type="entry name" value="Dimethylamine methyltransferase corrinoid protein"/>
    <property type="match status" value="1"/>
</dbReference>
<dbReference type="SUPFAM" id="SSF52242">
    <property type="entry name" value="Cobalamin (vitamin B12)-binding domain"/>
    <property type="match status" value="1"/>
</dbReference>
<evidence type="ECO:0000256" key="2">
    <source>
        <dbReference type="ARBA" id="ARBA00022723"/>
    </source>
</evidence>
<dbReference type="SMART" id="SM01018">
    <property type="entry name" value="B12-binding_2"/>
    <property type="match status" value="1"/>
</dbReference>
<dbReference type="GO" id="GO:0031419">
    <property type="term" value="F:cobalamin binding"/>
    <property type="evidence" value="ECO:0007669"/>
    <property type="project" value="InterPro"/>
</dbReference>
<dbReference type="GO" id="GO:0050667">
    <property type="term" value="P:homocysteine metabolic process"/>
    <property type="evidence" value="ECO:0007669"/>
    <property type="project" value="TreeGrafter"/>
</dbReference>
<accession>A0A3G1L194</accession>
<organism evidence="6 7">
    <name type="scientific">Formimonas warabiya</name>
    <dbReference type="NCBI Taxonomy" id="1761012"/>
    <lineage>
        <taxon>Bacteria</taxon>
        <taxon>Bacillati</taxon>
        <taxon>Bacillota</taxon>
        <taxon>Clostridia</taxon>
        <taxon>Eubacteriales</taxon>
        <taxon>Peptococcaceae</taxon>
        <taxon>Candidatus Formimonas</taxon>
    </lineage>
</organism>
<evidence type="ECO:0000256" key="3">
    <source>
        <dbReference type="ARBA" id="ARBA00023285"/>
    </source>
</evidence>
<dbReference type="InterPro" id="IPR003759">
    <property type="entry name" value="Cbl-bd_cap"/>
</dbReference>
<dbReference type="Pfam" id="PF02607">
    <property type="entry name" value="B12-binding_2"/>
    <property type="match status" value="1"/>
</dbReference>
<keyword evidence="2" id="KW-0479">Metal-binding</keyword>
<dbReference type="InterPro" id="IPR036724">
    <property type="entry name" value="Cobalamin-bd_sf"/>
</dbReference>
<dbReference type="EMBL" id="CP017634">
    <property type="protein sequence ID" value="ATW28399.1"/>
    <property type="molecule type" value="Genomic_DNA"/>
</dbReference>
<feature type="domain" description="B12-binding N-terminal" evidence="5">
    <location>
        <begin position="1"/>
        <end position="89"/>
    </location>
</feature>
<dbReference type="GO" id="GO:0008705">
    <property type="term" value="F:methionine synthase activity"/>
    <property type="evidence" value="ECO:0007669"/>
    <property type="project" value="TreeGrafter"/>
</dbReference>
<dbReference type="InterPro" id="IPR036594">
    <property type="entry name" value="Meth_synthase_dom"/>
</dbReference>
<dbReference type="SUPFAM" id="SSF47644">
    <property type="entry name" value="Methionine synthase domain"/>
    <property type="match status" value="1"/>
</dbReference>
<dbReference type="GO" id="GO:0046653">
    <property type="term" value="P:tetrahydrofolate metabolic process"/>
    <property type="evidence" value="ECO:0007669"/>
    <property type="project" value="TreeGrafter"/>
</dbReference>
<dbReference type="InterPro" id="IPR050554">
    <property type="entry name" value="Met_Synthase/Corrinoid"/>
</dbReference>
<dbReference type="PROSITE" id="PS51337">
    <property type="entry name" value="B12_BINDING_NTER"/>
    <property type="match status" value="1"/>
</dbReference>
<evidence type="ECO:0000313" key="6">
    <source>
        <dbReference type="EMBL" id="ATW28399.1"/>
    </source>
</evidence>